<feature type="region of interest" description="Disordered" evidence="1">
    <location>
        <begin position="204"/>
        <end position="339"/>
    </location>
</feature>
<feature type="compositionally biased region" description="Low complexity" evidence="1">
    <location>
        <begin position="304"/>
        <end position="313"/>
    </location>
</feature>
<gene>
    <name evidence="3" type="ORF">LVJ94_35560</name>
</gene>
<evidence type="ECO:0000256" key="2">
    <source>
        <dbReference type="SAM" id="Phobius"/>
    </source>
</evidence>
<dbReference type="RefSeq" id="WP_394831847.1">
    <property type="nucleotide sequence ID" value="NZ_CP089929.1"/>
</dbReference>
<evidence type="ECO:0000313" key="3">
    <source>
        <dbReference type="EMBL" id="WXB02221.1"/>
    </source>
</evidence>
<sequence length="339" mass="34632">MADSPMHKPAGPHEKAPSAEDFDRLAALIKPSWELDDAPFSMGNRSLTPQEWDQLRGESNGEASSHNGTHGRNGVSAPAAGEIVRASVPAAGELASAPPPPRVSSPPVFPQAAPRASAPSQPAPARRSVAPEPSTSQSRGLREPQPKSDVAVAVDASVKEWQKTSLAEELEPFPAERSRKGLYVGLAAAAVVIVAVFFFATRSSEPEAPAASPGAGAGVTAPADEKAPSVSNARVDIPPPAQPQAAAVAPKDPVAAPKEPVAAPKEPLAAPKDPAVAKERERPAPKEPAQEHTAPSRPAPPRAVAPSHNTAPAAPAPSPASKPAPKGNASGGIVRDVPF</sequence>
<dbReference type="EMBL" id="CP089983">
    <property type="protein sequence ID" value="WXB02221.1"/>
    <property type="molecule type" value="Genomic_DNA"/>
</dbReference>
<keyword evidence="2" id="KW-0812">Transmembrane</keyword>
<feature type="compositionally biased region" description="Pro residues" evidence="1">
    <location>
        <begin position="97"/>
        <end position="109"/>
    </location>
</feature>
<dbReference type="Proteomes" id="UP001374803">
    <property type="component" value="Chromosome"/>
</dbReference>
<feature type="compositionally biased region" description="Low complexity" evidence="1">
    <location>
        <begin position="110"/>
        <end position="131"/>
    </location>
</feature>
<feature type="compositionally biased region" description="Basic and acidic residues" evidence="1">
    <location>
        <begin position="11"/>
        <end position="22"/>
    </location>
</feature>
<evidence type="ECO:0000256" key="1">
    <source>
        <dbReference type="SAM" id="MobiDB-lite"/>
    </source>
</evidence>
<keyword evidence="2" id="KW-1133">Transmembrane helix</keyword>
<reference evidence="3" key="1">
    <citation type="submission" date="2021-12" db="EMBL/GenBank/DDBJ databases">
        <title>Discovery of the Pendulisporaceae a myxobacterial family with distinct sporulation behavior and unique specialized metabolism.</title>
        <authorList>
            <person name="Garcia R."/>
            <person name="Popoff A."/>
            <person name="Bader C.D."/>
            <person name="Loehr J."/>
            <person name="Walesch S."/>
            <person name="Walt C."/>
            <person name="Boldt J."/>
            <person name="Bunk B."/>
            <person name="Haeckl F.J.F.P.J."/>
            <person name="Gunesch A.P."/>
            <person name="Birkelbach J."/>
            <person name="Nuebel U."/>
            <person name="Pietschmann T."/>
            <person name="Bach T."/>
            <person name="Mueller R."/>
        </authorList>
    </citation>
    <scope>NUCLEOTIDE SEQUENCE</scope>
    <source>
        <strain evidence="3">MSr11367</strain>
    </source>
</reference>
<feature type="compositionally biased region" description="Basic and acidic residues" evidence="1">
    <location>
        <begin position="275"/>
        <end position="290"/>
    </location>
</feature>
<feature type="compositionally biased region" description="Low complexity" evidence="1">
    <location>
        <begin position="243"/>
        <end position="274"/>
    </location>
</feature>
<feature type="compositionally biased region" description="Polar residues" evidence="1">
    <location>
        <begin position="61"/>
        <end position="70"/>
    </location>
</feature>
<keyword evidence="2" id="KW-0472">Membrane</keyword>
<feature type="transmembrane region" description="Helical" evidence="2">
    <location>
        <begin position="181"/>
        <end position="200"/>
    </location>
</feature>
<name>A0ABZ2KXF7_9BACT</name>
<keyword evidence="4" id="KW-1185">Reference proteome</keyword>
<organism evidence="3 4">
    <name type="scientific">Pendulispora rubella</name>
    <dbReference type="NCBI Taxonomy" id="2741070"/>
    <lineage>
        <taxon>Bacteria</taxon>
        <taxon>Pseudomonadati</taxon>
        <taxon>Myxococcota</taxon>
        <taxon>Myxococcia</taxon>
        <taxon>Myxococcales</taxon>
        <taxon>Sorangiineae</taxon>
        <taxon>Pendulisporaceae</taxon>
        <taxon>Pendulispora</taxon>
    </lineage>
</organism>
<protein>
    <submittedName>
        <fullName evidence="3">Uncharacterized protein</fullName>
    </submittedName>
</protein>
<feature type="region of interest" description="Disordered" evidence="1">
    <location>
        <begin position="35"/>
        <end position="153"/>
    </location>
</feature>
<proteinExistence type="predicted"/>
<evidence type="ECO:0000313" key="4">
    <source>
        <dbReference type="Proteomes" id="UP001374803"/>
    </source>
</evidence>
<feature type="compositionally biased region" description="Low complexity" evidence="1">
    <location>
        <begin position="204"/>
        <end position="222"/>
    </location>
</feature>
<feature type="region of interest" description="Disordered" evidence="1">
    <location>
        <begin position="1"/>
        <end position="22"/>
    </location>
</feature>
<accession>A0ABZ2KXF7</accession>